<accession>A0A2D2LVN9</accession>
<dbReference type="SUPFAM" id="SSF53271">
    <property type="entry name" value="PRTase-like"/>
    <property type="match status" value="1"/>
</dbReference>
<proteinExistence type="inferred from homology"/>
<dbReference type="InterPro" id="IPR000836">
    <property type="entry name" value="PRTase_dom"/>
</dbReference>
<evidence type="ECO:0000313" key="2">
    <source>
        <dbReference type="EMBL" id="ATR79098.1"/>
    </source>
</evidence>
<dbReference type="CDD" id="cd06223">
    <property type="entry name" value="PRTases_typeI"/>
    <property type="match status" value="1"/>
</dbReference>
<dbReference type="EMBL" id="CP024443">
    <property type="protein sequence ID" value="ATR79098.1"/>
    <property type="molecule type" value="Genomic_DNA"/>
</dbReference>
<sequence>MAIIAPLPWWRLPFAMALVYQAKVHHRCQLCGINDCAAAGFDNLAPRHHDHWFNRQQFLCQPCHSQFAWSASCFNLQLKQTSLRGVASGYYQYPLNKIMLGYKNGQQLHHLPVLVQAIRQLHIPKGCHSKNSLIVKVPTSLQRIRQRGFDPLAMLTAYLSFHWQIPVFTGVQRMDRPHQQGLSREERLDNIKDAFSLTDMPPSKNLILFDDVVTTGATLSELANLLTNYYPSAHIHAYSVLHGKVLH</sequence>
<dbReference type="InterPro" id="IPR029057">
    <property type="entry name" value="PRTase-like"/>
</dbReference>
<dbReference type="Gene3D" id="3.40.50.2020">
    <property type="match status" value="1"/>
</dbReference>
<dbReference type="RefSeq" id="WP_100270323.1">
    <property type="nucleotide sequence ID" value="NZ_CP024443.1"/>
</dbReference>
<protein>
    <submittedName>
        <fullName evidence="2">Competence protein F</fullName>
    </submittedName>
</protein>
<reference evidence="3" key="1">
    <citation type="submission" date="2017-11" db="EMBL/GenBank/DDBJ databases">
        <title>Complete genome sequence of Moraxella osloensis NP7 isolated from human skin.</title>
        <authorList>
            <person name="Lee K."/>
            <person name="Lim J.Y."/>
            <person name="Hwang I."/>
        </authorList>
    </citation>
    <scope>NUCLEOTIDE SEQUENCE [LARGE SCALE GENOMIC DNA]</scope>
    <source>
        <strain evidence="3">NP7</strain>
    </source>
</reference>
<dbReference type="STRING" id="34062.AXE82_03580"/>
<comment type="similarity">
    <text evidence="1">Belongs to the ComF/GntX family.</text>
</comment>
<organism evidence="2 3">
    <name type="scientific">Faucicola osloensis</name>
    <name type="common">Moraxella osloensis</name>
    <dbReference type="NCBI Taxonomy" id="34062"/>
    <lineage>
        <taxon>Bacteria</taxon>
        <taxon>Pseudomonadati</taxon>
        <taxon>Pseudomonadota</taxon>
        <taxon>Gammaproteobacteria</taxon>
        <taxon>Moraxellales</taxon>
        <taxon>Moraxellaceae</taxon>
        <taxon>Faucicola</taxon>
    </lineage>
</organism>
<dbReference type="InterPro" id="IPR051910">
    <property type="entry name" value="ComF/GntX_DNA_util-trans"/>
</dbReference>
<evidence type="ECO:0000256" key="1">
    <source>
        <dbReference type="ARBA" id="ARBA00008007"/>
    </source>
</evidence>
<dbReference type="Proteomes" id="UP000229340">
    <property type="component" value="Chromosome"/>
</dbReference>
<dbReference type="PANTHER" id="PTHR47505">
    <property type="entry name" value="DNA UTILIZATION PROTEIN YHGH"/>
    <property type="match status" value="1"/>
</dbReference>
<dbReference type="AlphaFoldDB" id="A0A2D2LVN9"/>
<dbReference type="PANTHER" id="PTHR47505:SF1">
    <property type="entry name" value="DNA UTILIZATION PROTEIN YHGH"/>
    <property type="match status" value="1"/>
</dbReference>
<gene>
    <name evidence="2" type="ORF">NP7_07465</name>
</gene>
<name>A0A2D2LVN9_FAUOS</name>
<evidence type="ECO:0000313" key="3">
    <source>
        <dbReference type="Proteomes" id="UP000229340"/>
    </source>
</evidence>